<comment type="caution">
    <text evidence="2">The sequence shown here is derived from an EMBL/GenBank/DDBJ whole genome shotgun (WGS) entry which is preliminary data.</text>
</comment>
<feature type="compositionally biased region" description="Basic and acidic residues" evidence="1">
    <location>
        <begin position="45"/>
        <end position="59"/>
    </location>
</feature>
<gene>
    <name evidence="2" type="ORF">GCM10022233_83700</name>
</gene>
<protein>
    <submittedName>
        <fullName evidence="2">Uncharacterized protein</fullName>
    </submittedName>
</protein>
<reference evidence="3" key="1">
    <citation type="journal article" date="2019" name="Int. J. Syst. Evol. Microbiol.">
        <title>The Global Catalogue of Microorganisms (GCM) 10K type strain sequencing project: providing services to taxonomists for standard genome sequencing and annotation.</title>
        <authorList>
            <consortium name="The Broad Institute Genomics Platform"/>
            <consortium name="The Broad Institute Genome Sequencing Center for Infectious Disease"/>
            <person name="Wu L."/>
            <person name="Ma J."/>
        </authorList>
    </citation>
    <scope>NUCLEOTIDE SEQUENCE [LARGE SCALE GENOMIC DNA]</scope>
    <source>
        <strain evidence="3">JCM 16925</strain>
    </source>
</reference>
<sequence length="105" mass="11251">MSGRSWHASAWWGLLADVFGACGPGVWMCALVAPGTPGRALVEVADRKTHRRDVQRTVADDTPPVDLTNPGRPPTNRPSPNAPADRSCRSLPRLPLRTAPHPPSA</sequence>
<dbReference type="EMBL" id="BAAAZY010000033">
    <property type="protein sequence ID" value="GAA4087916.1"/>
    <property type="molecule type" value="Genomic_DNA"/>
</dbReference>
<evidence type="ECO:0000313" key="2">
    <source>
        <dbReference type="EMBL" id="GAA4087916.1"/>
    </source>
</evidence>
<keyword evidence="3" id="KW-1185">Reference proteome</keyword>
<feature type="region of interest" description="Disordered" evidence="1">
    <location>
        <begin position="45"/>
        <end position="105"/>
    </location>
</feature>
<evidence type="ECO:0000256" key="1">
    <source>
        <dbReference type="SAM" id="MobiDB-lite"/>
    </source>
</evidence>
<feature type="compositionally biased region" description="Pro residues" evidence="1">
    <location>
        <begin position="71"/>
        <end position="81"/>
    </location>
</feature>
<proteinExistence type="predicted"/>
<evidence type="ECO:0000313" key="3">
    <source>
        <dbReference type="Proteomes" id="UP001499984"/>
    </source>
</evidence>
<dbReference type="Proteomes" id="UP001499984">
    <property type="component" value="Unassembled WGS sequence"/>
</dbReference>
<name>A0ABP7WGF3_9ACTN</name>
<organism evidence="2 3">
    <name type="scientific">Streptomyces shaanxiensis</name>
    <dbReference type="NCBI Taxonomy" id="653357"/>
    <lineage>
        <taxon>Bacteria</taxon>
        <taxon>Bacillati</taxon>
        <taxon>Actinomycetota</taxon>
        <taxon>Actinomycetes</taxon>
        <taxon>Kitasatosporales</taxon>
        <taxon>Streptomycetaceae</taxon>
        <taxon>Streptomyces</taxon>
    </lineage>
</organism>
<accession>A0ABP7WGF3</accession>